<dbReference type="EMBL" id="CAIX01000035">
    <property type="protein sequence ID" value="CCI42542.1"/>
    <property type="molecule type" value="Genomic_DNA"/>
</dbReference>
<comment type="caution">
    <text evidence="2">The sequence shown here is derived from an EMBL/GenBank/DDBJ whole genome shotgun (WGS) entry which is preliminary data.</text>
</comment>
<dbReference type="Proteomes" id="UP000053237">
    <property type="component" value="Unassembled WGS sequence"/>
</dbReference>
<evidence type="ECO:0000256" key="1">
    <source>
        <dbReference type="SAM" id="Phobius"/>
    </source>
</evidence>
<accession>A0A024G893</accession>
<dbReference type="InParanoid" id="A0A024G893"/>
<evidence type="ECO:0000313" key="3">
    <source>
        <dbReference type="Proteomes" id="UP000053237"/>
    </source>
</evidence>
<keyword evidence="3" id="KW-1185">Reference proteome</keyword>
<sequence>MYFDRAKAQTTCVRLIDFLYRFKLVGFLLFIPFSLFRRIKTRSCKGLHTLCFHLNDLLLGICCQIRSMVCCKRILMPLADLIGNVPFGFERDRSIIAYQEDHISCSNL</sequence>
<dbReference type="AlphaFoldDB" id="A0A024G893"/>
<keyword evidence="1" id="KW-1133">Transmembrane helix</keyword>
<name>A0A024G893_9STRA</name>
<evidence type="ECO:0000313" key="2">
    <source>
        <dbReference type="EMBL" id="CCI42542.1"/>
    </source>
</evidence>
<proteinExistence type="predicted"/>
<protein>
    <submittedName>
        <fullName evidence="2">Uncharacterized protein</fullName>
    </submittedName>
</protein>
<gene>
    <name evidence="2" type="ORF">BN9_033260</name>
</gene>
<keyword evidence="1" id="KW-0812">Transmembrane</keyword>
<organism evidence="2 3">
    <name type="scientific">Albugo candida</name>
    <dbReference type="NCBI Taxonomy" id="65357"/>
    <lineage>
        <taxon>Eukaryota</taxon>
        <taxon>Sar</taxon>
        <taxon>Stramenopiles</taxon>
        <taxon>Oomycota</taxon>
        <taxon>Peronosporomycetes</taxon>
        <taxon>Albuginales</taxon>
        <taxon>Albuginaceae</taxon>
        <taxon>Albugo</taxon>
    </lineage>
</organism>
<feature type="transmembrane region" description="Helical" evidence="1">
    <location>
        <begin position="18"/>
        <end position="36"/>
    </location>
</feature>
<keyword evidence="1" id="KW-0472">Membrane</keyword>
<reference evidence="2 3" key="1">
    <citation type="submission" date="2012-05" db="EMBL/GenBank/DDBJ databases">
        <title>Recombination and specialization in a pathogen metapopulation.</title>
        <authorList>
            <person name="Gardiner A."/>
            <person name="Kemen E."/>
            <person name="Schultz-Larsen T."/>
            <person name="MacLean D."/>
            <person name="Van Oosterhout C."/>
            <person name="Jones J.D.G."/>
        </authorList>
    </citation>
    <scope>NUCLEOTIDE SEQUENCE [LARGE SCALE GENOMIC DNA]</scope>
    <source>
        <strain evidence="2 3">Ac Nc2</strain>
    </source>
</reference>